<proteinExistence type="predicted"/>
<feature type="transmembrane region" description="Helical" evidence="1">
    <location>
        <begin position="210"/>
        <end position="228"/>
    </location>
</feature>
<feature type="transmembrane region" description="Helical" evidence="1">
    <location>
        <begin position="240"/>
        <end position="260"/>
    </location>
</feature>
<keyword evidence="3" id="KW-1185">Reference proteome</keyword>
<keyword evidence="1" id="KW-0812">Transmembrane</keyword>
<evidence type="ECO:0000313" key="3">
    <source>
        <dbReference type="Proteomes" id="UP000023152"/>
    </source>
</evidence>
<gene>
    <name evidence="2" type="ORF">RFI_05260</name>
</gene>
<dbReference type="Proteomes" id="UP000023152">
    <property type="component" value="Unassembled WGS sequence"/>
</dbReference>
<name>X6P199_RETFI</name>
<evidence type="ECO:0000256" key="1">
    <source>
        <dbReference type="SAM" id="Phobius"/>
    </source>
</evidence>
<protein>
    <submittedName>
        <fullName evidence="2">Uncharacterized protein</fullName>
    </submittedName>
</protein>
<evidence type="ECO:0000313" key="2">
    <source>
        <dbReference type="EMBL" id="ETO31854.1"/>
    </source>
</evidence>
<reference evidence="2 3" key="1">
    <citation type="journal article" date="2013" name="Curr. Biol.">
        <title>The Genome of the Foraminiferan Reticulomyxa filosa.</title>
        <authorList>
            <person name="Glockner G."/>
            <person name="Hulsmann N."/>
            <person name="Schleicher M."/>
            <person name="Noegel A.A."/>
            <person name="Eichinger L."/>
            <person name="Gallinger C."/>
            <person name="Pawlowski J."/>
            <person name="Sierra R."/>
            <person name="Euteneuer U."/>
            <person name="Pillet L."/>
            <person name="Moustafa A."/>
            <person name="Platzer M."/>
            <person name="Groth M."/>
            <person name="Szafranski K."/>
            <person name="Schliwa M."/>
        </authorList>
    </citation>
    <scope>NUCLEOTIDE SEQUENCE [LARGE SCALE GENOMIC DNA]</scope>
</reference>
<accession>X6P199</accession>
<comment type="caution">
    <text evidence="2">The sequence shown here is derived from an EMBL/GenBank/DDBJ whole genome shotgun (WGS) entry which is preliminary data.</text>
</comment>
<keyword evidence="1" id="KW-0472">Membrane</keyword>
<sequence length="315" mass="36323">MFGILRKNADSINHCRCYENINQIKQYKKNKNKKNLTCCSASFSIPRIFHLLVYTLSSEENCTIPTYDAVVKPEVTIPATKDLSCFHPLYETLPLASMTNTTSKSTTALQSVKAHVQNLFQNLFHQTPSDRGGEKRIKRDYKHKKNLQHILEVEFHAQTVVAPQVEELVYAEHEAALLRDKKAPLFYGLFRCIIQHRLIKIGKKKSKQEVLICLQVPWFSFASFCSLFESSNEDNDLKLLIKYGFVVLAIACVAFFNYLLNSLVLKLALFKSAKGKYNTPSFERMMRMLGCYNMKKSTTKNFLDFEIRNVRTSFD</sequence>
<dbReference type="EMBL" id="ASPP01004645">
    <property type="protein sequence ID" value="ETO31854.1"/>
    <property type="molecule type" value="Genomic_DNA"/>
</dbReference>
<keyword evidence="1" id="KW-1133">Transmembrane helix</keyword>
<dbReference type="AlphaFoldDB" id="X6P199"/>
<organism evidence="2 3">
    <name type="scientific">Reticulomyxa filosa</name>
    <dbReference type="NCBI Taxonomy" id="46433"/>
    <lineage>
        <taxon>Eukaryota</taxon>
        <taxon>Sar</taxon>
        <taxon>Rhizaria</taxon>
        <taxon>Retaria</taxon>
        <taxon>Foraminifera</taxon>
        <taxon>Monothalamids</taxon>
        <taxon>Reticulomyxidae</taxon>
        <taxon>Reticulomyxa</taxon>
    </lineage>
</organism>